<evidence type="ECO:0000313" key="2">
    <source>
        <dbReference type="Proteomes" id="UP000275078"/>
    </source>
</evidence>
<reference evidence="1 2" key="1">
    <citation type="journal article" date="2018" name="Nat. Ecol. Evol.">
        <title>Pezizomycetes genomes reveal the molecular basis of ectomycorrhizal truffle lifestyle.</title>
        <authorList>
            <person name="Murat C."/>
            <person name="Payen T."/>
            <person name="Noel B."/>
            <person name="Kuo A."/>
            <person name="Morin E."/>
            <person name="Chen J."/>
            <person name="Kohler A."/>
            <person name="Krizsan K."/>
            <person name="Balestrini R."/>
            <person name="Da Silva C."/>
            <person name="Montanini B."/>
            <person name="Hainaut M."/>
            <person name="Levati E."/>
            <person name="Barry K.W."/>
            <person name="Belfiori B."/>
            <person name="Cichocki N."/>
            <person name="Clum A."/>
            <person name="Dockter R.B."/>
            <person name="Fauchery L."/>
            <person name="Guy J."/>
            <person name="Iotti M."/>
            <person name="Le Tacon F."/>
            <person name="Lindquist E.A."/>
            <person name="Lipzen A."/>
            <person name="Malagnac F."/>
            <person name="Mello A."/>
            <person name="Molinier V."/>
            <person name="Miyauchi S."/>
            <person name="Poulain J."/>
            <person name="Riccioni C."/>
            <person name="Rubini A."/>
            <person name="Sitrit Y."/>
            <person name="Splivallo R."/>
            <person name="Traeger S."/>
            <person name="Wang M."/>
            <person name="Zifcakova L."/>
            <person name="Wipf D."/>
            <person name="Zambonelli A."/>
            <person name="Paolocci F."/>
            <person name="Nowrousian M."/>
            <person name="Ottonello S."/>
            <person name="Baldrian P."/>
            <person name="Spatafora J.W."/>
            <person name="Henrissat B."/>
            <person name="Nagy L.G."/>
            <person name="Aury J.M."/>
            <person name="Wincker P."/>
            <person name="Grigoriev I.V."/>
            <person name="Bonfante P."/>
            <person name="Martin F.M."/>
        </authorList>
    </citation>
    <scope>NUCLEOTIDE SEQUENCE [LARGE SCALE GENOMIC DNA]</scope>
    <source>
        <strain evidence="1 2">RN42</strain>
    </source>
</reference>
<protein>
    <submittedName>
        <fullName evidence="1">Uncharacterized protein</fullName>
    </submittedName>
</protein>
<organism evidence="1 2">
    <name type="scientific">Ascobolus immersus RN42</name>
    <dbReference type="NCBI Taxonomy" id="1160509"/>
    <lineage>
        <taxon>Eukaryota</taxon>
        <taxon>Fungi</taxon>
        <taxon>Dikarya</taxon>
        <taxon>Ascomycota</taxon>
        <taxon>Pezizomycotina</taxon>
        <taxon>Pezizomycetes</taxon>
        <taxon>Pezizales</taxon>
        <taxon>Ascobolaceae</taxon>
        <taxon>Ascobolus</taxon>
    </lineage>
</organism>
<gene>
    <name evidence="1" type="ORF">BJ508DRAFT_130441</name>
</gene>
<keyword evidence="2" id="KW-1185">Reference proteome</keyword>
<dbReference type="EMBL" id="ML119690">
    <property type="protein sequence ID" value="RPA80206.1"/>
    <property type="molecule type" value="Genomic_DNA"/>
</dbReference>
<name>A0A3N4I485_ASCIM</name>
<evidence type="ECO:0000313" key="1">
    <source>
        <dbReference type="EMBL" id="RPA80206.1"/>
    </source>
</evidence>
<dbReference type="Proteomes" id="UP000275078">
    <property type="component" value="Unassembled WGS sequence"/>
</dbReference>
<sequence>MREYQPECNTELALLPASPRREPLLQRQLTYLALIDFGQDTQPCFVFCRFSQISSLKIGRRIQRQSWRRTLEM</sequence>
<proteinExistence type="predicted"/>
<accession>A0A3N4I485</accession>
<dbReference type="AlphaFoldDB" id="A0A3N4I485"/>